<dbReference type="Proteomes" id="UP000799118">
    <property type="component" value="Unassembled WGS sequence"/>
</dbReference>
<dbReference type="AlphaFoldDB" id="A0A6A4IK78"/>
<dbReference type="InterPro" id="IPR038324">
    <property type="entry name" value="Rpb4/RPC9_sf"/>
</dbReference>
<dbReference type="PANTHER" id="PTHR15561:SF0">
    <property type="entry name" value="DNA-DIRECTED RNA POLYMERASE III SUBUNIT RPC9"/>
    <property type="match status" value="1"/>
</dbReference>
<dbReference type="InterPro" id="IPR038846">
    <property type="entry name" value="RPC9"/>
</dbReference>
<dbReference type="SMART" id="SM00657">
    <property type="entry name" value="RPOL4c"/>
    <property type="match status" value="1"/>
</dbReference>
<evidence type="ECO:0000256" key="5">
    <source>
        <dbReference type="ARBA" id="ARBA00023163"/>
    </source>
</evidence>
<keyword evidence="4" id="KW-0240">DNA-directed RNA polymerase</keyword>
<protein>
    <recommendedName>
        <fullName evidence="3">DNA-directed RNA polymerase III subunit RPC9</fullName>
    </recommendedName>
</protein>
<evidence type="ECO:0000256" key="1">
    <source>
        <dbReference type="ARBA" id="ARBA00004123"/>
    </source>
</evidence>
<keyword evidence="6" id="KW-0539">Nucleus</keyword>
<evidence type="ECO:0000256" key="2">
    <source>
        <dbReference type="ARBA" id="ARBA00006898"/>
    </source>
</evidence>
<name>A0A6A4IK78_9AGAR</name>
<evidence type="ECO:0000256" key="6">
    <source>
        <dbReference type="ARBA" id="ARBA00023242"/>
    </source>
</evidence>
<organism evidence="8 9">
    <name type="scientific">Gymnopus androsaceus JB14</name>
    <dbReference type="NCBI Taxonomy" id="1447944"/>
    <lineage>
        <taxon>Eukaryota</taxon>
        <taxon>Fungi</taxon>
        <taxon>Dikarya</taxon>
        <taxon>Basidiomycota</taxon>
        <taxon>Agaricomycotina</taxon>
        <taxon>Agaricomycetes</taxon>
        <taxon>Agaricomycetidae</taxon>
        <taxon>Agaricales</taxon>
        <taxon>Marasmiineae</taxon>
        <taxon>Omphalotaceae</taxon>
        <taxon>Gymnopus</taxon>
    </lineage>
</organism>
<dbReference type="GO" id="GO:0006384">
    <property type="term" value="P:transcription initiation at RNA polymerase III promoter"/>
    <property type="evidence" value="ECO:0007669"/>
    <property type="project" value="InterPro"/>
</dbReference>
<dbReference type="InterPro" id="IPR010997">
    <property type="entry name" value="HRDC-like_sf"/>
</dbReference>
<evidence type="ECO:0000259" key="7">
    <source>
        <dbReference type="SMART" id="SM00657"/>
    </source>
</evidence>
<reference evidence="8" key="1">
    <citation type="journal article" date="2019" name="Environ. Microbiol.">
        <title>Fungal ecological strategies reflected in gene transcription - a case study of two litter decomposers.</title>
        <authorList>
            <person name="Barbi F."/>
            <person name="Kohler A."/>
            <person name="Barry K."/>
            <person name="Baskaran P."/>
            <person name="Daum C."/>
            <person name="Fauchery L."/>
            <person name="Ihrmark K."/>
            <person name="Kuo A."/>
            <person name="LaButti K."/>
            <person name="Lipzen A."/>
            <person name="Morin E."/>
            <person name="Grigoriev I.V."/>
            <person name="Henrissat B."/>
            <person name="Lindahl B."/>
            <person name="Martin F."/>
        </authorList>
    </citation>
    <scope>NUCLEOTIDE SEQUENCE</scope>
    <source>
        <strain evidence="8">JB14</strain>
    </source>
</reference>
<accession>A0A6A4IK78</accession>
<dbReference type="EMBL" id="ML769388">
    <property type="protein sequence ID" value="KAE9409357.1"/>
    <property type="molecule type" value="Genomic_DNA"/>
</dbReference>
<dbReference type="GO" id="GO:0005666">
    <property type="term" value="C:RNA polymerase III complex"/>
    <property type="evidence" value="ECO:0007669"/>
    <property type="project" value="InterPro"/>
</dbReference>
<sequence length="205" mass="22216">MEVINARSALLSNFEVLELLRELESDHIARTKTAIRVKKEEEASGTTSLAKHPATVEISENVRTIQVEAIKYLSADYQPAPSQSPSGITQLVKDLATYDLTKAEKLQIVNLAPTQLVELYVIVEELEERMGGSMETILTQVSASLSTPPGPVSSTEQAIAAEDAINGMNMVYPEDDADAGMVDDMVFDDTGEGQGVEGDLDKEDD</sequence>
<dbReference type="InterPro" id="IPR005574">
    <property type="entry name" value="Rpb4/RPC9"/>
</dbReference>
<keyword evidence="9" id="KW-1185">Reference proteome</keyword>
<evidence type="ECO:0000256" key="4">
    <source>
        <dbReference type="ARBA" id="ARBA00022478"/>
    </source>
</evidence>
<dbReference type="OrthoDB" id="1746530at2759"/>
<dbReference type="PANTHER" id="PTHR15561">
    <property type="entry name" value="CALCITONIN GENE-RELATED PEPTIDE-RECEPTOR COMPONENT PROTEIN"/>
    <property type="match status" value="1"/>
</dbReference>
<dbReference type="GO" id="GO:0000166">
    <property type="term" value="F:nucleotide binding"/>
    <property type="evidence" value="ECO:0007669"/>
    <property type="project" value="InterPro"/>
</dbReference>
<comment type="similarity">
    <text evidence="2">Belongs to the eukaryotic RPC9 RNA polymerase subunit family.</text>
</comment>
<dbReference type="SUPFAM" id="SSF47819">
    <property type="entry name" value="HRDC-like"/>
    <property type="match status" value="1"/>
</dbReference>
<comment type="subcellular location">
    <subcellularLocation>
        <location evidence="1">Nucleus</location>
    </subcellularLocation>
</comment>
<dbReference type="Pfam" id="PF03874">
    <property type="entry name" value="RNA_pol_Rpb4"/>
    <property type="match status" value="1"/>
</dbReference>
<gene>
    <name evidence="8" type="ORF">BT96DRAFT_962457</name>
</gene>
<evidence type="ECO:0000313" key="9">
    <source>
        <dbReference type="Proteomes" id="UP000799118"/>
    </source>
</evidence>
<evidence type="ECO:0000256" key="3">
    <source>
        <dbReference type="ARBA" id="ARBA00016672"/>
    </source>
</evidence>
<dbReference type="Gene3D" id="1.20.1250.40">
    <property type="match status" value="1"/>
</dbReference>
<proteinExistence type="inferred from homology"/>
<dbReference type="InterPro" id="IPR006590">
    <property type="entry name" value="RNA_pol_Rpb4/RPC9_core"/>
</dbReference>
<feature type="domain" description="RNA polymerase Rpb4/RPC9 core" evidence="7">
    <location>
        <begin position="1"/>
        <end position="148"/>
    </location>
</feature>
<evidence type="ECO:0000313" key="8">
    <source>
        <dbReference type="EMBL" id="KAE9409357.1"/>
    </source>
</evidence>
<keyword evidence="5" id="KW-0804">Transcription</keyword>